<keyword evidence="3" id="KW-1185">Reference proteome</keyword>
<comment type="caution">
    <text evidence="2">The sequence shown here is derived from an EMBL/GenBank/DDBJ whole genome shotgun (WGS) entry which is preliminary data.</text>
</comment>
<keyword evidence="1" id="KW-0472">Membrane</keyword>
<dbReference type="EMBL" id="ACWF01000158">
    <property type="protein sequence ID" value="EHL73327.1"/>
    <property type="molecule type" value="Genomic_DNA"/>
</dbReference>
<gene>
    <name evidence="2" type="ORF">HMPREF1015_00380</name>
</gene>
<evidence type="ECO:0000313" key="2">
    <source>
        <dbReference type="EMBL" id="EHL73327.1"/>
    </source>
</evidence>
<dbReference type="PATRIC" id="fig|665952.3.peg.3287"/>
<keyword evidence="1" id="KW-1133">Transmembrane helix</keyword>
<organism evidence="2 3">
    <name type="scientific">Bacillus smithii 7_3_47FAA</name>
    <dbReference type="NCBI Taxonomy" id="665952"/>
    <lineage>
        <taxon>Bacteria</taxon>
        <taxon>Bacillati</taxon>
        <taxon>Bacillota</taxon>
        <taxon>Bacilli</taxon>
        <taxon>Bacillales</taxon>
        <taxon>Bacillaceae</taxon>
        <taxon>Bacillus</taxon>
    </lineage>
</organism>
<protein>
    <recommendedName>
        <fullName evidence="4">YitT family protein</fullName>
    </recommendedName>
</protein>
<feature type="transmembrane region" description="Helical" evidence="1">
    <location>
        <begin position="161"/>
        <end position="191"/>
    </location>
</feature>
<feature type="transmembrane region" description="Helical" evidence="1">
    <location>
        <begin position="7"/>
        <end position="29"/>
    </location>
</feature>
<dbReference type="PANTHER" id="PTHR40078">
    <property type="entry name" value="INTEGRAL MEMBRANE PROTEIN-RELATED"/>
    <property type="match status" value="1"/>
</dbReference>
<accession>G9QQ13</accession>
<name>G9QQ13_9BACI</name>
<dbReference type="RefSeq" id="WP_003355471.1">
    <property type="nucleotide sequence ID" value="NZ_JH414764.1"/>
</dbReference>
<proteinExistence type="predicted"/>
<dbReference type="HOGENOM" id="CLU_083843_0_0_9"/>
<feature type="transmembrane region" description="Helical" evidence="1">
    <location>
        <begin position="78"/>
        <end position="100"/>
    </location>
</feature>
<feature type="transmembrane region" description="Helical" evidence="1">
    <location>
        <begin position="106"/>
        <end position="128"/>
    </location>
</feature>
<evidence type="ECO:0000256" key="1">
    <source>
        <dbReference type="SAM" id="Phobius"/>
    </source>
</evidence>
<evidence type="ECO:0008006" key="4">
    <source>
        <dbReference type="Google" id="ProtNLM"/>
    </source>
</evidence>
<dbReference type="InterPro" id="IPR038750">
    <property type="entry name" value="YczE/YyaS-like"/>
</dbReference>
<dbReference type="Pfam" id="PF19700">
    <property type="entry name" value="DUF6198"/>
    <property type="match status" value="1"/>
</dbReference>
<dbReference type="AlphaFoldDB" id="G9QQ13"/>
<keyword evidence="1" id="KW-0812">Transmembrane</keyword>
<evidence type="ECO:0000313" key="3">
    <source>
        <dbReference type="Proteomes" id="UP000011747"/>
    </source>
</evidence>
<feature type="transmembrane region" description="Helical" evidence="1">
    <location>
        <begin position="49"/>
        <end position="71"/>
    </location>
</feature>
<dbReference type="Proteomes" id="UP000011747">
    <property type="component" value="Unassembled WGS sequence"/>
</dbReference>
<reference evidence="2 3" key="1">
    <citation type="submission" date="2011-09" db="EMBL/GenBank/DDBJ databases">
        <title>The Genome Sequence of Bacillus smithii 7_3_47FAA.</title>
        <authorList>
            <consortium name="The Broad Institute Genome Sequencing Platform"/>
            <person name="Earl A."/>
            <person name="Ward D."/>
            <person name="Feldgarden M."/>
            <person name="Gevers D."/>
            <person name="Daigneault M."/>
            <person name="Strauss J."/>
            <person name="Allen-Vercoe E."/>
            <person name="Young S.K."/>
            <person name="Zeng Q."/>
            <person name="Gargeya S."/>
            <person name="Fitzgerald M."/>
            <person name="Haas B."/>
            <person name="Abouelleil A."/>
            <person name="Alvarado L."/>
            <person name="Arachchi H.M."/>
            <person name="Berlin A."/>
            <person name="Brown A."/>
            <person name="Chapman S.B."/>
            <person name="Chen Z."/>
            <person name="Dunbar C."/>
            <person name="Freedman E."/>
            <person name="Gearin G."/>
            <person name="Goldberg J."/>
            <person name="Griggs A."/>
            <person name="Gujja S."/>
            <person name="Heiman D."/>
            <person name="Howarth C."/>
            <person name="Larson L."/>
            <person name="Lui A."/>
            <person name="MacDonald P.J.P."/>
            <person name="Montmayeur A."/>
            <person name="Murphy C."/>
            <person name="Neiman D."/>
            <person name="Pearson M."/>
            <person name="Priest M."/>
            <person name="Roberts A."/>
            <person name="Saif S."/>
            <person name="Shea T."/>
            <person name="Shenoy N."/>
            <person name="Sisk P."/>
            <person name="Stolte C."/>
            <person name="Sykes S."/>
            <person name="Wortman J."/>
            <person name="Nusbaum C."/>
            <person name="Birren B."/>
        </authorList>
    </citation>
    <scope>NUCLEOTIDE SEQUENCE [LARGE SCALE GENOMIC DNA]</scope>
    <source>
        <strain evidence="2 3">7_3_47FAA</strain>
    </source>
</reference>
<sequence length="224" mass="24803">MKTKGNIIFRLVVFMAGLLVMSLGLVFMIRSDLGATPWDTMHVGLYYKLGLTVGTWSILVGLAVLALSALLMKEWPQFGAYLNMLLVGIFMDMYLSLPFIVTPHSFLGKLCMFLLGIIINGYGMGIYISAQIGAGPRDSLMIAVTSKTGWKVSHVRRGMEVIVLIMGFLLGGPVHVGTILFSLFMGTIVGITLPQCQKITDYFIHKMQKSKNELNRGAKYENFH</sequence>
<dbReference type="PANTHER" id="PTHR40078:SF1">
    <property type="entry name" value="INTEGRAL MEMBRANE PROTEIN"/>
    <property type="match status" value="1"/>
</dbReference>